<dbReference type="RefSeq" id="WP_020815979.1">
    <property type="nucleotide sequence ID" value="NZ_ATAY01000063.1"/>
</dbReference>
<evidence type="ECO:0000313" key="2">
    <source>
        <dbReference type="EMBL" id="EPR10468.1"/>
    </source>
</evidence>
<organism evidence="2 3">
    <name type="scientific">Ruminiclostridium papyrosolvens C7</name>
    <dbReference type="NCBI Taxonomy" id="1330534"/>
    <lineage>
        <taxon>Bacteria</taxon>
        <taxon>Bacillati</taxon>
        <taxon>Bacillota</taxon>
        <taxon>Clostridia</taxon>
        <taxon>Eubacteriales</taxon>
        <taxon>Oscillospiraceae</taxon>
        <taxon>Ruminiclostridium</taxon>
    </lineage>
</organism>
<dbReference type="Pfam" id="PF00550">
    <property type="entry name" value="PP-binding"/>
    <property type="match status" value="1"/>
</dbReference>
<protein>
    <recommendedName>
        <fullName evidence="1">Carrier domain-containing protein</fullName>
    </recommendedName>
</protein>
<comment type="caution">
    <text evidence="2">The sequence shown here is derived from an EMBL/GenBank/DDBJ whole genome shotgun (WGS) entry which is preliminary data.</text>
</comment>
<feature type="domain" description="Carrier" evidence="1">
    <location>
        <begin position="1"/>
        <end position="78"/>
    </location>
</feature>
<reference evidence="2 3" key="1">
    <citation type="journal article" date="2013" name="Genome Announc.">
        <title>Draft Genome Sequence of the Cellulolytic Bacterium Clostridium papyrosolvens C7 (ATCC 700395).</title>
        <authorList>
            <person name="Zepeda V."/>
            <person name="Dassa B."/>
            <person name="Borovok I."/>
            <person name="Lamed R."/>
            <person name="Bayer E.A."/>
            <person name="Cate J.H."/>
        </authorList>
    </citation>
    <scope>NUCLEOTIDE SEQUENCE [LARGE SCALE GENOMIC DNA]</scope>
    <source>
        <strain evidence="2 3">C7</strain>
    </source>
</reference>
<dbReference type="Proteomes" id="UP000016860">
    <property type="component" value="Unassembled WGS sequence"/>
</dbReference>
<sequence length="80" mass="9181">MDKKKIIKDFLLDTVIKEVDTITDEQQLIDSGLIDSISIVNVILFLEKQFKISFSEEDMLPENFETLNAMVDTVEKKSKA</sequence>
<dbReference type="SUPFAM" id="SSF47336">
    <property type="entry name" value="ACP-like"/>
    <property type="match status" value="1"/>
</dbReference>
<name>U4R123_9FIRM</name>
<dbReference type="PROSITE" id="PS50075">
    <property type="entry name" value="CARRIER"/>
    <property type="match status" value="1"/>
</dbReference>
<dbReference type="Gene3D" id="1.10.1200.10">
    <property type="entry name" value="ACP-like"/>
    <property type="match status" value="1"/>
</dbReference>
<evidence type="ECO:0000259" key="1">
    <source>
        <dbReference type="PROSITE" id="PS50075"/>
    </source>
</evidence>
<dbReference type="InterPro" id="IPR009081">
    <property type="entry name" value="PP-bd_ACP"/>
</dbReference>
<dbReference type="InterPro" id="IPR036736">
    <property type="entry name" value="ACP-like_sf"/>
</dbReference>
<gene>
    <name evidence="2" type="ORF">L323_12510</name>
</gene>
<dbReference type="OrthoDB" id="9812291at2"/>
<accession>U4R123</accession>
<dbReference type="PATRIC" id="fig|1330534.3.peg.2481"/>
<dbReference type="EMBL" id="ATAY01000063">
    <property type="protein sequence ID" value="EPR10468.1"/>
    <property type="molecule type" value="Genomic_DNA"/>
</dbReference>
<dbReference type="AlphaFoldDB" id="U4R123"/>
<evidence type="ECO:0000313" key="3">
    <source>
        <dbReference type="Proteomes" id="UP000016860"/>
    </source>
</evidence>
<dbReference type="STRING" id="1330534.L323_12510"/>
<proteinExistence type="predicted"/>